<dbReference type="PANTHER" id="PTHR11220">
    <property type="entry name" value="HEME-BINDING PROTEIN-RELATED"/>
    <property type="match status" value="1"/>
</dbReference>
<dbReference type="PANTHER" id="PTHR11220:SF58">
    <property type="entry name" value="SOUL HEME-BINDING FAMILY PROTEIN"/>
    <property type="match status" value="1"/>
</dbReference>
<proteinExistence type="predicted"/>
<evidence type="ECO:0000313" key="2">
    <source>
        <dbReference type="Proteomes" id="UP000199600"/>
    </source>
</evidence>
<accession>A0A1A8XPM9</accession>
<dbReference type="AlphaFoldDB" id="A0A1A8XPM9"/>
<dbReference type="EMBL" id="FLQY01000097">
    <property type="protein sequence ID" value="SBT06397.1"/>
    <property type="molecule type" value="Genomic_DNA"/>
</dbReference>
<dbReference type="Proteomes" id="UP000199600">
    <property type="component" value="Unassembled WGS sequence"/>
</dbReference>
<gene>
    <name evidence="1" type="ORF">PROAA_1860021</name>
</gene>
<dbReference type="RefSeq" id="WP_186410490.1">
    <property type="nucleotide sequence ID" value="NZ_FLQY01000097.1"/>
</dbReference>
<dbReference type="Gene3D" id="3.20.80.10">
    <property type="entry name" value="Regulatory factor, effector binding domain"/>
    <property type="match status" value="1"/>
</dbReference>
<reference evidence="1 2" key="1">
    <citation type="submission" date="2016-06" db="EMBL/GenBank/DDBJ databases">
        <authorList>
            <person name="Kjaerup R.B."/>
            <person name="Dalgaard T.S."/>
            <person name="Juul-Madsen H.R."/>
        </authorList>
    </citation>
    <scope>NUCLEOTIDE SEQUENCE [LARGE SCALE GENOMIC DNA]</scope>
    <source>
        <strain evidence="1">2</strain>
    </source>
</reference>
<dbReference type="SUPFAM" id="SSF55136">
    <property type="entry name" value="Probable bacterial effector-binding domain"/>
    <property type="match status" value="1"/>
</dbReference>
<keyword evidence="2" id="KW-1185">Reference proteome</keyword>
<dbReference type="Pfam" id="PF04832">
    <property type="entry name" value="SOUL"/>
    <property type="match status" value="1"/>
</dbReference>
<name>A0A1A8XPM9_9RHOO</name>
<organism evidence="1 2">
    <name type="scientific">Candidatus Propionivibrio aalborgensis</name>
    <dbReference type="NCBI Taxonomy" id="1860101"/>
    <lineage>
        <taxon>Bacteria</taxon>
        <taxon>Pseudomonadati</taxon>
        <taxon>Pseudomonadota</taxon>
        <taxon>Betaproteobacteria</taxon>
        <taxon>Rhodocyclales</taxon>
        <taxon>Rhodocyclaceae</taxon>
        <taxon>Propionivibrio</taxon>
    </lineage>
</organism>
<evidence type="ECO:0000313" key="1">
    <source>
        <dbReference type="EMBL" id="SBT06397.1"/>
    </source>
</evidence>
<protein>
    <submittedName>
        <fullName evidence="1">SOUL heme-binding protein</fullName>
    </submittedName>
</protein>
<dbReference type="InterPro" id="IPR011256">
    <property type="entry name" value="Reg_factor_effector_dom_sf"/>
</dbReference>
<sequence>MRLSLFAFALLAVPIVTRSAEEPDHEVLRKLDNNIEIRQYVPYVVAEVLVEGSADTAGNDAFPILAGYIFGKNKGARSFSMTAPVTQSATPVKLEMTAPVTQTAIAGGWIVQFVLPKGVTLASAPEPNDSRVKLREVKASHIAAIRYSGFWSAGNYAEHLDKLKATLTSEGLAWSGEPVFARYNPPFTPWFLRRNEIWLSLSSEPLEQNE</sequence>
<dbReference type="InterPro" id="IPR006917">
    <property type="entry name" value="SOUL_heme-bd"/>
</dbReference>